<keyword evidence="4" id="KW-1185">Reference proteome</keyword>
<evidence type="ECO:0000256" key="2">
    <source>
        <dbReference type="SAM" id="Phobius"/>
    </source>
</evidence>
<accession>A0A2J5I733</accession>
<evidence type="ECO:0000313" key="4">
    <source>
        <dbReference type="Proteomes" id="UP000235023"/>
    </source>
</evidence>
<gene>
    <name evidence="3" type="ORF">BDW42DRAFT_131589</name>
</gene>
<feature type="compositionally biased region" description="Polar residues" evidence="1">
    <location>
        <begin position="76"/>
        <end position="93"/>
    </location>
</feature>
<dbReference type="AlphaFoldDB" id="A0A2J5I733"/>
<name>A0A2J5I733_9EURO</name>
<feature type="compositionally biased region" description="Basic residues" evidence="1">
    <location>
        <begin position="94"/>
        <end position="111"/>
    </location>
</feature>
<protein>
    <submittedName>
        <fullName evidence="3">Uncharacterized protein</fullName>
    </submittedName>
</protein>
<organism evidence="3 4">
    <name type="scientific">Aspergillus taichungensis</name>
    <dbReference type="NCBI Taxonomy" id="482145"/>
    <lineage>
        <taxon>Eukaryota</taxon>
        <taxon>Fungi</taxon>
        <taxon>Dikarya</taxon>
        <taxon>Ascomycota</taxon>
        <taxon>Pezizomycotina</taxon>
        <taxon>Eurotiomycetes</taxon>
        <taxon>Eurotiomycetidae</taxon>
        <taxon>Eurotiales</taxon>
        <taxon>Aspergillaceae</taxon>
        <taxon>Aspergillus</taxon>
        <taxon>Aspergillus subgen. Circumdati</taxon>
    </lineage>
</organism>
<evidence type="ECO:0000313" key="3">
    <source>
        <dbReference type="EMBL" id="PLN85750.1"/>
    </source>
</evidence>
<evidence type="ECO:0000256" key="1">
    <source>
        <dbReference type="SAM" id="MobiDB-lite"/>
    </source>
</evidence>
<keyword evidence="2" id="KW-1133">Transmembrane helix</keyword>
<feature type="region of interest" description="Disordered" evidence="1">
    <location>
        <begin position="76"/>
        <end position="140"/>
    </location>
</feature>
<sequence length="140" mass="15787">MIFRAVTLLTLDPFLRRHSHYHSILFFFFFPSILSVLQFLSSPLRHSSSTHSSSPSPPSLRPSLGSFLSLFIPASATSPVTNSPERYSTSLTTRVHHLSNHRSPWLRRHTQCTRPEHSSLDPSHRPLDRSGSPGYQAIPS</sequence>
<dbReference type="EMBL" id="KZ559502">
    <property type="protein sequence ID" value="PLN85750.1"/>
    <property type="molecule type" value="Genomic_DNA"/>
</dbReference>
<reference evidence="4" key="1">
    <citation type="submission" date="2017-12" db="EMBL/GenBank/DDBJ databases">
        <authorList>
            <consortium name="DOE Joint Genome Institute"/>
            <person name="Mondo S.J."/>
            <person name="Kjaerbolling I."/>
            <person name="Vesth T.C."/>
            <person name="Frisvad J.C."/>
            <person name="Nybo J.L."/>
            <person name="Theobald S."/>
            <person name="Kuo A."/>
            <person name="Bowyer P."/>
            <person name="Matsuda Y."/>
            <person name="Lyhne E.K."/>
            <person name="Kogle M.E."/>
            <person name="Clum A."/>
            <person name="Lipzen A."/>
            <person name="Salamov A."/>
            <person name="Ngan C.Y."/>
            <person name="Daum C."/>
            <person name="Chiniquy J."/>
            <person name="Barry K."/>
            <person name="LaButti K."/>
            <person name="Haridas S."/>
            <person name="Simmons B.A."/>
            <person name="Magnuson J.K."/>
            <person name="Mortensen U.H."/>
            <person name="Larsen T.O."/>
            <person name="Grigoriev I.V."/>
            <person name="Baker S.E."/>
            <person name="Andersen M.R."/>
            <person name="Nordberg H.P."/>
            <person name="Cantor M.N."/>
            <person name="Hua S.X."/>
        </authorList>
    </citation>
    <scope>NUCLEOTIDE SEQUENCE [LARGE SCALE GENOMIC DNA]</scope>
    <source>
        <strain evidence="4">IBT 19404</strain>
    </source>
</reference>
<proteinExistence type="predicted"/>
<feature type="compositionally biased region" description="Basic and acidic residues" evidence="1">
    <location>
        <begin position="114"/>
        <end position="128"/>
    </location>
</feature>
<dbReference type="Proteomes" id="UP000235023">
    <property type="component" value="Unassembled WGS sequence"/>
</dbReference>
<keyword evidence="2" id="KW-0812">Transmembrane</keyword>
<keyword evidence="2" id="KW-0472">Membrane</keyword>
<feature type="transmembrane region" description="Helical" evidence="2">
    <location>
        <begin position="20"/>
        <end position="40"/>
    </location>
</feature>